<dbReference type="EMBL" id="BRYB01000044">
    <property type="protein sequence ID" value="GMI21265.1"/>
    <property type="molecule type" value="Genomic_DNA"/>
</dbReference>
<evidence type="ECO:0008006" key="3">
    <source>
        <dbReference type="Google" id="ProtNLM"/>
    </source>
</evidence>
<keyword evidence="2" id="KW-1185">Reference proteome</keyword>
<proteinExistence type="predicted"/>
<accession>A0ABQ6M7T8</accession>
<evidence type="ECO:0000313" key="2">
    <source>
        <dbReference type="Proteomes" id="UP001165060"/>
    </source>
</evidence>
<reference evidence="1 2" key="1">
    <citation type="journal article" date="2023" name="Commun. Biol.">
        <title>Genome analysis of Parmales, the sister group of diatoms, reveals the evolutionary specialization of diatoms from phago-mixotrophs to photoautotrophs.</title>
        <authorList>
            <person name="Ban H."/>
            <person name="Sato S."/>
            <person name="Yoshikawa S."/>
            <person name="Yamada K."/>
            <person name="Nakamura Y."/>
            <person name="Ichinomiya M."/>
            <person name="Sato N."/>
            <person name="Blanc-Mathieu R."/>
            <person name="Endo H."/>
            <person name="Kuwata A."/>
            <person name="Ogata H."/>
        </authorList>
    </citation>
    <scope>NUCLEOTIDE SEQUENCE [LARGE SCALE GENOMIC DNA]</scope>
</reference>
<protein>
    <recommendedName>
        <fullName evidence="3">Secreted protein</fullName>
    </recommendedName>
</protein>
<gene>
    <name evidence="1" type="ORF">TeGR_g12630</name>
</gene>
<dbReference type="Proteomes" id="UP001165060">
    <property type="component" value="Unassembled WGS sequence"/>
</dbReference>
<evidence type="ECO:0000313" key="1">
    <source>
        <dbReference type="EMBL" id="GMI21265.1"/>
    </source>
</evidence>
<organism evidence="1 2">
    <name type="scientific">Tetraparma gracilis</name>
    <dbReference type="NCBI Taxonomy" id="2962635"/>
    <lineage>
        <taxon>Eukaryota</taxon>
        <taxon>Sar</taxon>
        <taxon>Stramenopiles</taxon>
        <taxon>Ochrophyta</taxon>
        <taxon>Bolidophyceae</taxon>
        <taxon>Parmales</taxon>
        <taxon>Triparmaceae</taxon>
        <taxon>Tetraparma</taxon>
    </lineage>
</organism>
<name>A0ABQ6M7T8_9STRA</name>
<comment type="caution">
    <text evidence="1">The sequence shown here is derived from an EMBL/GenBank/DDBJ whole genome shotgun (WGS) entry which is preliminary data.</text>
</comment>
<sequence length="72" mass="7315">MLPPTLVGASPCAPWPSVSFPGFPVPHPPLPPSYASLNLLAPSSPPLPPASLSALRVSSGARAFAVGCYYAD</sequence>